<name>A0ABW7H2B4_9BURK</name>
<dbReference type="InterPro" id="IPR000209">
    <property type="entry name" value="Peptidase_S8/S53_dom"/>
</dbReference>
<evidence type="ECO:0000313" key="7">
    <source>
        <dbReference type="Proteomes" id="UP001606303"/>
    </source>
</evidence>
<gene>
    <name evidence="6" type="ORF">ACG01O_17240</name>
</gene>
<feature type="region of interest" description="Disordered" evidence="4">
    <location>
        <begin position="1"/>
        <end position="140"/>
    </location>
</feature>
<feature type="compositionally biased region" description="Pro residues" evidence="4">
    <location>
        <begin position="250"/>
        <end position="266"/>
    </location>
</feature>
<dbReference type="Pfam" id="PF00082">
    <property type="entry name" value="Peptidase_S8"/>
    <property type="match status" value="1"/>
</dbReference>
<feature type="compositionally biased region" description="Gly residues" evidence="4">
    <location>
        <begin position="1"/>
        <end position="11"/>
    </location>
</feature>
<dbReference type="Gene3D" id="3.40.50.200">
    <property type="entry name" value="Peptidase S8/S53 domain"/>
    <property type="match status" value="1"/>
</dbReference>
<keyword evidence="2" id="KW-0378">Hydrolase</keyword>
<protein>
    <submittedName>
        <fullName evidence="6">S8 family serine peptidase</fullName>
    </submittedName>
</protein>
<sequence>MGAGTGAGTTGSTGSWTRPSLPTDRPVERPTGLPTTQPTRDAQDAARPTGRDAPAKDLPTKDAPAKDAPAKDTATPATTSTTPAPPREGDAPSNTTTPARRDGEARDARDPRDDTRTMPKPGDAEARPPRAERPERSERAERVERLLSALPWALERDPAGAAVRRAEVTLWLPERAVWPPALHTSGFTVLREREVLGRRLVVLRPPAGMALADAVAQVSQWFPRAEVDFNHLMLDSGRAEAAPNNASAPRPAPPPPAAPSRPGPPPALLHVGLIDEALEPAPELMDAHVQAWRCPEPAAELPRGHGTAVARVLVRQLRQAGRPAVLHAADLGCGPGAVDAMATALQQMAQARVPVVNLSAVGPHNRVMAAVVAAFLARGHLLVAAVGNDGPAAPPLYPAAYPGVVGVTGVDAQGRVLLEAGRGEHVAFSALGVVELDGPDGSRRVWRGTSFAAPVVAAALAQRLPAPDARRAADAVADLARHARDLGEPGWDRVYGHGLVEPDTVRLAGPAERR</sequence>
<feature type="region of interest" description="Disordered" evidence="4">
    <location>
        <begin position="240"/>
        <end position="266"/>
    </location>
</feature>
<evidence type="ECO:0000259" key="5">
    <source>
        <dbReference type="Pfam" id="PF00082"/>
    </source>
</evidence>
<organism evidence="6 7">
    <name type="scientific">Pelomonas baiyunensis</name>
    <dbReference type="NCBI Taxonomy" id="3299026"/>
    <lineage>
        <taxon>Bacteria</taxon>
        <taxon>Pseudomonadati</taxon>
        <taxon>Pseudomonadota</taxon>
        <taxon>Betaproteobacteria</taxon>
        <taxon>Burkholderiales</taxon>
        <taxon>Sphaerotilaceae</taxon>
        <taxon>Roseateles</taxon>
    </lineage>
</organism>
<keyword evidence="1" id="KW-0645">Protease</keyword>
<dbReference type="InterPro" id="IPR036852">
    <property type="entry name" value="Peptidase_S8/S53_dom_sf"/>
</dbReference>
<feature type="compositionally biased region" description="Basic and acidic residues" evidence="4">
    <location>
        <begin position="41"/>
        <end position="70"/>
    </location>
</feature>
<evidence type="ECO:0000256" key="4">
    <source>
        <dbReference type="SAM" id="MobiDB-lite"/>
    </source>
</evidence>
<feature type="domain" description="Peptidase S8/S53" evidence="5">
    <location>
        <begin position="292"/>
        <end position="498"/>
    </location>
</feature>
<reference evidence="6 7" key="1">
    <citation type="submission" date="2024-08" db="EMBL/GenBank/DDBJ databases">
        <authorList>
            <person name="Lu H."/>
        </authorList>
    </citation>
    <scope>NUCLEOTIDE SEQUENCE [LARGE SCALE GENOMIC DNA]</scope>
    <source>
        <strain evidence="6 7">BYS87W</strain>
    </source>
</reference>
<evidence type="ECO:0000256" key="3">
    <source>
        <dbReference type="ARBA" id="ARBA00022825"/>
    </source>
</evidence>
<comment type="caution">
    <text evidence="6">The sequence shown here is derived from an EMBL/GenBank/DDBJ whole genome shotgun (WGS) entry which is preliminary data.</text>
</comment>
<proteinExistence type="predicted"/>
<accession>A0ABW7H2B4</accession>
<feature type="compositionally biased region" description="Basic and acidic residues" evidence="4">
    <location>
        <begin position="99"/>
        <end position="140"/>
    </location>
</feature>
<keyword evidence="3" id="KW-0720">Serine protease</keyword>
<feature type="compositionally biased region" description="Low complexity" evidence="4">
    <location>
        <begin position="71"/>
        <end position="82"/>
    </location>
</feature>
<keyword evidence="7" id="KW-1185">Reference proteome</keyword>
<evidence type="ECO:0000313" key="6">
    <source>
        <dbReference type="EMBL" id="MFG6468372.1"/>
    </source>
</evidence>
<dbReference type="InterPro" id="IPR023828">
    <property type="entry name" value="Peptidase_S8_Ser-AS"/>
</dbReference>
<dbReference type="SUPFAM" id="SSF52743">
    <property type="entry name" value="Subtilisin-like"/>
    <property type="match status" value="1"/>
</dbReference>
<dbReference type="EMBL" id="JBIGIB010000005">
    <property type="protein sequence ID" value="MFG6468372.1"/>
    <property type="molecule type" value="Genomic_DNA"/>
</dbReference>
<evidence type="ECO:0000256" key="2">
    <source>
        <dbReference type="ARBA" id="ARBA00022801"/>
    </source>
</evidence>
<dbReference type="RefSeq" id="WP_394386499.1">
    <property type="nucleotide sequence ID" value="NZ_JBIGIB010000005.1"/>
</dbReference>
<dbReference type="Proteomes" id="UP001606303">
    <property type="component" value="Unassembled WGS sequence"/>
</dbReference>
<dbReference type="PROSITE" id="PS00138">
    <property type="entry name" value="SUBTILASE_SER"/>
    <property type="match status" value="1"/>
</dbReference>
<evidence type="ECO:0000256" key="1">
    <source>
        <dbReference type="ARBA" id="ARBA00022670"/>
    </source>
</evidence>